<dbReference type="Proteomes" id="UP000297703">
    <property type="component" value="Unassembled WGS sequence"/>
</dbReference>
<organism evidence="1 2">
    <name type="scientific">Platysternon megacephalum</name>
    <name type="common">big-headed turtle</name>
    <dbReference type="NCBI Taxonomy" id="55544"/>
    <lineage>
        <taxon>Eukaryota</taxon>
        <taxon>Metazoa</taxon>
        <taxon>Chordata</taxon>
        <taxon>Craniata</taxon>
        <taxon>Vertebrata</taxon>
        <taxon>Euteleostomi</taxon>
        <taxon>Archelosauria</taxon>
        <taxon>Testudinata</taxon>
        <taxon>Testudines</taxon>
        <taxon>Cryptodira</taxon>
        <taxon>Durocryptodira</taxon>
        <taxon>Testudinoidea</taxon>
        <taxon>Platysternidae</taxon>
        <taxon>Platysternon</taxon>
    </lineage>
</organism>
<comment type="caution">
    <text evidence="1">The sequence shown here is derived from an EMBL/GenBank/DDBJ whole genome shotgun (WGS) entry which is preliminary data.</text>
</comment>
<protein>
    <submittedName>
        <fullName evidence="1">Epididymal sperm-binding protein 1-like</fullName>
    </submittedName>
</protein>
<name>A0A4D9DU95_9SAUR</name>
<reference evidence="1 2" key="1">
    <citation type="submission" date="2019-04" db="EMBL/GenBank/DDBJ databases">
        <title>Draft genome of the big-headed turtle Platysternon megacephalum.</title>
        <authorList>
            <person name="Gong S."/>
        </authorList>
    </citation>
    <scope>NUCLEOTIDE SEQUENCE [LARGE SCALE GENOMIC DNA]</scope>
    <source>
        <strain evidence="1">DO16091913</strain>
        <tissue evidence="1">Muscle</tissue>
    </source>
</reference>
<accession>A0A4D9DU95</accession>
<proteinExistence type="predicted"/>
<evidence type="ECO:0000313" key="1">
    <source>
        <dbReference type="EMBL" id="TFK00779.1"/>
    </source>
</evidence>
<keyword evidence="2" id="KW-1185">Reference proteome</keyword>
<evidence type="ECO:0000313" key="2">
    <source>
        <dbReference type="Proteomes" id="UP000297703"/>
    </source>
</evidence>
<sequence length="109" mass="12245">MAHSALGLSAGMPMRGQCYNGTCSAVERDWNETIKSLYTGQRMAITGCSHTGSASYEHSYESGNPSSRAFQRYLYIKKNPYRDSWLLFLDWTLLTQIGPIVHWCLQAGC</sequence>
<dbReference type="AlphaFoldDB" id="A0A4D9DU95"/>
<gene>
    <name evidence="1" type="ORF">DR999_PMT17078</name>
</gene>
<reference evidence="1 2" key="2">
    <citation type="submission" date="2019-04" db="EMBL/GenBank/DDBJ databases">
        <title>The genome sequence of big-headed turtle.</title>
        <authorList>
            <person name="Gong S."/>
        </authorList>
    </citation>
    <scope>NUCLEOTIDE SEQUENCE [LARGE SCALE GENOMIC DNA]</scope>
    <source>
        <strain evidence="1">DO16091913</strain>
        <tissue evidence="1">Muscle</tissue>
    </source>
</reference>
<dbReference type="EMBL" id="QXTE01000257">
    <property type="protein sequence ID" value="TFK00779.1"/>
    <property type="molecule type" value="Genomic_DNA"/>
</dbReference>